<dbReference type="AlphaFoldDB" id="A0A1Y5Q2V5"/>
<reference evidence="6" key="1">
    <citation type="submission" date="2016-03" db="EMBL/GenBank/DDBJ databases">
        <authorList>
            <person name="Ploux O."/>
        </authorList>
    </citation>
    <scope>NUCLEOTIDE SEQUENCE</scope>
    <source>
        <strain evidence="6">UC10</strain>
    </source>
</reference>
<dbReference type="Gene3D" id="2.40.50.100">
    <property type="match status" value="1"/>
</dbReference>
<evidence type="ECO:0000313" key="6">
    <source>
        <dbReference type="EMBL" id="SBV36608.1"/>
    </source>
</evidence>
<gene>
    <name evidence="6" type="ORF">STPYR_11538</name>
</gene>
<dbReference type="EMBL" id="FLTS01000001">
    <property type="protein sequence ID" value="SBV36608.1"/>
    <property type="molecule type" value="Genomic_DNA"/>
</dbReference>
<dbReference type="NCBIfam" id="TIGR01730">
    <property type="entry name" value="RND_mfp"/>
    <property type="match status" value="1"/>
</dbReference>
<dbReference type="PANTHER" id="PTHR30469">
    <property type="entry name" value="MULTIDRUG RESISTANCE PROTEIN MDTA"/>
    <property type="match status" value="1"/>
</dbReference>
<dbReference type="SUPFAM" id="SSF111369">
    <property type="entry name" value="HlyD-like secretion proteins"/>
    <property type="match status" value="1"/>
</dbReference>
<name>A0A1Y5Q2V5_9GAMM</name>
<dbReference type="Pfam" id="PF25954">
    <property type="entry name" value="Beta-barrel_RND_2"/>
    <property type="match status" value="1"/>
</dbReference>
<dbReference type="GO" id="GO:1990281">
    <property type="term" value="C:efflux pump complex"/>
    <property type="evidence" value="ECO:0007669"/>
    <property type="project" value="TreeGrafter"/>
</dbReference>
<dbReference type="Gene3D" id="2.40.30.170">
    <property type="match status" value="1"/>
</dbReference>
<feature type="domain" description="CzcB-like C-terminal circularly permuted SH3-like" evidence="5">
    <location>
        <begin position="299"/>
        <end position="352"/>
    </location>
</feature>
<feature type="coiled-coil region" evidence="2">
    <location>
        <begin position="114"/>
        <end position="141"/>
    </location>
</feature>
<dbReference type="Pfam" id="PF25975">
    <property type="entry name" value="CzcB_C"/>
    <property type="match status" value="1"/>
</dbReference>
<dbReference type="Gene3D" id="2.40.420.20">
    <property type="match status" value="1"/>
</dbReference>
<protein>
    <submittedName>
        <fullName evidence="6">RND family efflux transporter MFP subunit</fullName>
    </submittedName>
</protein>
<evidence type="ECO:0000256" key="2">
    <source>
        <dbReference type="SAM" id="Coils"/>
    </source>
</evidence>
<dbReference type="InterPro" id="IPR006143">
    <property type="entry name" value="RND_pump_MFP"/>
</dbReference>
<accession>A0A1Y5Q2V5</accession>
<sequence>MFPAVARSSEGDAVSLRTTRWLLPSLLAVALAACGGGGKVQAPAAVDGLQTLVVPAADAAEGRGWDGVVEAVHQATLSAQTSGRVGEVLADVNDRVSAGQVLLRLSAVEQQAGVDAARAQLRAAEASANEAELNYRRHADLVQGRYVSRAQFDQARASRDAAVAARDAARAQLAHAGQQSAYTTIRAPYAGIVSTREVEPGESVGAGRVLMTVFAPDALRIEVSVPQSDAEAIRAHPQARVRFDDGHGIDAAQATVFPAADAATHAVKVRVQLPALEPAPWPGSTARVAFPALKGDAGVRVPASALLRRGEVNAVYVLADGRVALRQLRLGERVGDEVEVIAGLRPGERIAVDPLAAMQALAAARGEQ</sequence>
<proteinExistence type="inferred from homology"/>
<organism evidence="6">
    <name type="scientific">uncultured Stenotrophomonas sp</name>
    <dbReference type="NCBI Taxonomy" id="165438"/>
    <lineage>
        <taxon>Bacteria</taxon>
        <taxon>Pseudomonadati</taxon>
        <taxon>Pseudomonadota</taxon>
        <taxon>Gammaproteobacteria</taxon>
        <taxon>Lysobacterales</taxon>
        <taxon>Lysobacteraceae</taxon>
        <taxon>Stenotrophomonas</taxon>
        <taxon>environmental samples</taxon>
    </lineage>
</organism>
<dbReference type="InterPro" id="IPR058792">
    <property type="entry name" value="Beta-barrel_RND_2"/>
</dbReference>
<feature type="domain" description="CusB-like beta-barrel" evidence="4">
    <location>
        <begin position="221"/>
        <end position="290"/>
    </location>
</feature>
<evidence type="ECO:0000259" key="5">
    <source>
        <dbReference type="Pfam" id="PF25975"/>
    </source>
</evidence>
<dbReference type="GO" id="GO:0015562">
    <property type="term" value="F:efflux transmembrane transporter activity"/>
    <property type="evidence" value="ECO:0007669"/>
    <property type="project" value="TreeGrafter"/>
</dbReference>
<dbReference type="PROSITE" id="PS51257">
    <property type="entry name" value="PROKAR_LIPOPROTEIN"/>
    <property type="match status" value="1"/>
</dbReference>
<feature type="domain" description="Multidrug resistance protein MdtA-like alpha-helical hairpin" evidence="3">
    <location>
        <begin position="115"/>
        <end position="183"/>
    </location>
</feature>
<evidence type="ECO:0000259" key="4">
    <source>
        <dbReference type="Pfam" id="PF25954"/>
    </source>
</evidence>
<dbReference type="PANTHER" id="PTHR30469:SF18">
    <property type="entry name" value="RESISTANCE-NODULATION-CELL DIVISION (RND) EFFLUX MEMBRANE FUSION PROTEIN-RELATED"/>
    <property type="match status" value="1"/>
</dbReference>
<comment type="similarity">
    <text evidence="1">Belongs to the membrane fusion protein (MFP) (TC 8.A.1) family.</text>
</comment>
<dbReference type="Gene3D" id="1.10.287.470">
    <property type="entry name" value="Helix hairpin bin"/>
    <property type="match status" value="1"/>
</dbReference>
<dbReference type="InterPro" id="IPR058624">
    <property type="entry name" value="MdtA-like_HH"/>
</dbReference>
<keyword evidence="2" id="KW-0175">Coiled coil</keyword>
<dbReference type="Pfam" id="PF25876">
    <property type="entry name" value="HH_MFP_RND"/>
    <property type="match status" value="1"/>
</dbReference>
<evidence type="ECO:0000259" key="3">
    <source>
        <dbReference type="Pfam" id="PF25876"/>
    </source>
</evidence>
<evidence type="ECO:0000256" key="1">
    <source>
        <dbReference type="ARBA" id="ARBA00009477"/>
    </source>
</evidence>
<dbReference type="InterPro" id="IPR058649">
    <property type="entry name" value="CzcB_C"/>
</dbReference>